<dbReference type="EMBL" id="BTSX01000001">
    <property type="protein sequence ID" value="GMS81370.1"/>
    <property type="molecule type" value="Genomic_DNA"/>
</dbReference>
<feature type="non-terminal residue" evidence="1">
    <location>
        <position position="106"/>
    </location>
</feature>
<comment type="caution">
    <text evidence="1">The sequence shown here is derived from an EMBL/GenBank/DDBJ whole genome shotgun (WGS) entry which is preliminary data.</text>
</comment>
<accession>A0AAV5SFY7</accession>
<dbReference type="AlphaFoldDB" id="A0AAV5SFY7"/>
<reference evidence="1" key="1">
    <citation type="submission" date="2023-10" db="EMBL/GenBank/DDBJ databases">
        <title>Genome assembly of Pristionchus species.</title>
        <authorList>
            <person name="Yoshida K."/>
            <person name="Sommer R.J."/>
        </authorList>
    </citation>
    <scope>NUCLEOTIDE SEQUENCE</scope>
    <source>
        <strain evidence="1">RS0144</strain>
    </source>
</reference>
<proteinExistence type="predicted"/>
<gene>
    <name evidence="1" type="ORF">PENTCL1PPCAC_3545</name>
</gene>
<keyword evidence="2" id="KW-1185">Reference proteome</keyword>
<name>A0AAV5SFY7_9BILA</name>
<evidence type="ECO:0000313" key="2">
    <source>
        <dbReference type="Proteomes" id="UP001432027"/>
    </source>
</evidence>
<protein>
    <submittedName>
        <fullName evidence="1">Uncharacterized protein</fullName>
    </submittedName>
</protein>
<feature type="non-terminal residue" evidence="1">
    <location>
        <position position="1"/>
    </location>
</feature>
<organism evidence="1 2">
    <name type="scientific">Pristionchus entomophagus</name>
    <dbReference type="NCBI Taxonomy" id="358040"/>
    <lineage>
        <taxon>Eukaryota</taxon>
        <taxon>Metazoa</taxon>
        <taxon>Ecdysozoa</taxon>
        <taxon>Nematoda</taxon>
        <taxon>Chromadorea</taxon>
        <taxon>Rhabditida</taxon>
        <taxon>Rhabditina</taxon>
        <taxon>Diplogasteromorpha</taxon>
        <taxon>Diplogasteroidea</taxon>
        <taxon>Neodiplogasteridae</taxon>
        <taxon>Pristionchus</taxon>
    </lineage>
</organism>
<dbReference type="Proteomes" id="UP001432027">
    <property type="component" value="Unassembled WGS sequence"/>
</dbReference>
<evidence type="ECO:0000313" key="1">
    <source>
        <dbReference type="EMBL" id="GMS81370.1"/>
    </source>
</evidence>
<sequence>LMRSSSKVYEMPRVDSAQPGCCNTVGPKINLLTVSISSSWDMCGERPPCMQNIFVATSAAHGIQLKTFTNPQYLHSSIDVIAEKEVRLADRVAALGQHHAQLAKLA</sequence>